<name>A0A9W6XRZ5_9STRA</name>
<comment type="caution">
    <text evidence="2">The sequence shown here is derived from an EMBL/GenBank/DDBJ whole genome shotgun (WGS) entry which is preliminary data.</text>
</comment>
<proteinExistence type="predicted"/>
<gene>
    <name evidence="2" type="ORF">Pfra01_001544300</name>
</gene>
<keyword evidence="3" id="KW-1185">Reference proteome</keyword>
<evidence type="ECO:0000313" key="2">
    <source>
        <dbReference type="EMBL" id="GMF44403.1"/>
    </source>
</evidence>
<reference evidence="2" key="1">
    <citation type="submission" date="2023-04" db="EMBL/GenBank/DDBJ databases">
        <title>Phytophthora fragariaefolia NBRC 109709.</title>
        <authorList>
            <person name="Ichikawa N."/>
            <person name="Sato H."/>
            <person name="Tonouchi N."/>
        </authorList>
    </citation>
    <scope>NUCLEOTIDE SEQUENCE</scope>
    <source>
        <strain evidence="2">NBRC 109709</strain>
    </source>
</reference>
<feature type="compositionally biased region" description="Low complexity" evidence="1">
    <location>
        <begin position="56"/>
        <end position="70"/>
    </location>
</feature>
<protein>
    <submittedName>
        <fullName evidence="2">Unnamed protein product</fullName>
    </submittedName>
</protein>
<accession>A0A9W6XRZ5</accession>
<feature type="region of interest" description="Disordered" evidence="1">
    <location>
        <begin position="41"/>
        <end position="70"/>
    </location>
</feature>
<dbReference type="AlphaFoldDB" id="A0A9W6XRZ5"/>
<dbReference type="EMBL" id="BSXT01001670">
    <property type="protein sequence ID" value="GMF44403.1"/>
    <property type="molecule type" value="Genomic_DNA"/>
</dbReference>
<dbReference type="Proteomes" id="UP001165121">
    <property type="component" value="Unassembled WGS sequence"/>
</dbReference>
<evidence type="ECO:0000313" key="3">
    <source>
        <dbReference type="Proteomes" id="UP001165121"/>
    </source>
</evidence>
<sequence>MLAVVASFSDTVVVSGHEFAVATIGVSKTVSVIVFLTVDASSPSPAASRSRRGFTPSPARPSSSSLQSSS</sequence>
<organism evidence="2 3">
    <name type="scientific">Phytophthora fragariaefolia</name>
    <dbReference type="NCBI Taxonomy" id="1490495"/>
    <lineage>
        <taxon>Eukaryota</taxon>
        <taxon>Sar</taxon>
        <taxon>Stramenopiles</taxon>
        <taxon>Oomycota</taxon>
        <taxon>Peronosporomycetes</taxon>
        <taxon>Peronosporales</taxon>
        <taxon>Peronosporaceae</taxon>
        <taxon>Phytophthora</taxon>
    </lineage>
</organism>
<evidence type="ECO:0000256" key="1">
    <source>
        <dbReference type="SAM" id="MobiDB-lite"/>
    </source>
</evidence>